<dbReference type="GO" id="GO:0016567">
    <property type="term" value="P:protein ubiquitination"/>
    <property type="evidence" value="ECO:0007669"/>
    <property type="project" value="InterPro"/>
</dbReference>
<gene>
    <name evidence="2" type="ORF">D4764_01G0006150</name>
</gene>
<dbReference type="Proteomes" id="UP000324091">
    <property type="component" value="Chromosome 1"/>
</dbReference>
<keyword evidence="3" id="KW-1185">Reference proteome</keyword>
<keyword evidence="1" id="KW-1133">Transmembrane helix</keyword>
<proteinExistence type="predicted"/>
<keyword evidence="1" id="KW-0472">Membrane</keyword>
<dbReference type="InterPro" id="IPR031620">
    <property type="entry name" value="DCAF17"/>
</dbReference>
<reference evidence="2 3" key="1">
    <citation type="submission" date="2019-04" db="EMBL/GenBank/DDBJ databases">
        <title>Chromosome genome assembly for Takifugu flavidus.</title>
        <authorList>
            <person name="Xiao S."/>
        </authorList>
    </citation>
    <scope>NUCLEOTIDE SEQUENCE [LARGE SCALE GENOMIC DNA]</scope>
    <source>
        <strain evidence="2">HTHZ2018</strain>
        <tissue evidence="2">Muscle</tissue>
    </source>
</reference>
<protein>
    <submittedName>
        <fullName evidence="2">DDB1-and CUL4-associated factor 17</fullName>
    </submittedName>
</protein>
<comment type="caution">
    <text evidence="2">The sequence shown here is derived from an EMBL/GenBank/DDBJ whole genome shotgun (WGS) entry which is preliminary data.</text>
</comment>
<evidence type="ECO:0000256" key="1">
    <source>
        <dbReference type="SAM" id="Phobius"/>
    </source>
</evidence>
<dbReference type="PANTHER" id="PTHR14815:SF2">
    <property type="entry name" value="DDB1- AND CUL4-ASSOCIATED FACTOR 17"/>
    <property type="match status" value="1"/>
</dbReference>
<feature type="transmembrane region" description="Helical" evidence="1">
    <location>
        <begin position="155"/>
        <end position="178"/>
    </location>
</feature>
<accession>A0A5C6PRB2</accession>
<name>A0A5C6PRB2_9TELE</name>
<keyword evidence="1" id="KW-0812">Transmembrane</keyword>
<dbReference type="GO" id="GO:0080008">
    <property type="term" value="C:Cul4-RING E3 ubiquitin ligase complex"/>
    <property type="evidence" value="ECO:0007669"/>
    <property type="project" value="TreeGrafter"/>
</dbReference>
<evidence type="ECO:0000313" key="2">
    <source>
        <dbReference type="EMBL" id="TWW80800.1"/>
    </source>
</evidence>
<organism evidence="2 3">
    <name type="scientific">Takifugu flavidus</name>
    <name type="common">sansaifugu</name>
    <dbReference type="NCBI Taxonomy" id="433684"/>
    <lineage>
        <taxon>Eukaryota</taxon>
        <taxon>Metazoa</taxon>
        <taxon>Chordata</taxon>
        <taxon>Craniata</taxon>
        <taxon>Vertebrata</taxon>
        <taxon>Euteleostomi</taxon>
        <taxon>Actinopterygii</taxon>
        <taxon>Neopterygii</taxon>
        <taxon>Teleostei</taxon>
        <taxon>Neoteleostei</taxon>
        <taxon>Acanthomorphata</taxon>
        <taxon>Eupercaria</taxon>
        <taxon>Tetraodontiformes</taxon>
        <taxon>Tetradontoidea</taxon>
        <taxon>Tetraodontidae</taxon>
        <taxon>Takifugu</taxon>
    </lineage>
</organism>
<dbReference type="PANTHER" id="PTHR14815">
    <property type="entry name" value="DDB1- AND CUL4-ASSOCIATED FACTOR 17"/>
    <property type="match status" value="1"/>
</dbReference>
<dbReference type="EMBL" id="RHFK02000001">
    <property type="protein sequence ID" value="TWW80800.1"/>
    <property type="molecule type" value="Genomic_DNA"/>
</dbReference>
<sequence>MAPERRKKSVNATELLNRRSRGIPDVGSVLRHNMKVFRNLLFQDNRSFIKVWSRSSKSTIMYESGKIYFENYLNCYSCVHSVPQVLYKLPQRSKLEKFEDALLCQSPLIVGILEINKRVFGNGVTDVVVSQGAIVVSYSNKSVKLYSFEHILQRVCMVCFFSHIYVALYSPMAVTFYLCDQLVQKLL</sequence>
<dbReference type="AlphaFoldDB" id="A0A5C6PRB2"/>
<evidence type="ECO:0000313" key="3">
    <source>
        <dbReference type="Proteomes" id="UP000324091"/>
    </source>
</evidence>
<dbReference type="Pfam" id="PF15802">
    <property type="entry name" value="DCAF17"/>
    <property type="match status" value="2"/>
</dbReference>